<dbReference type="Proteomes" id="UP001151018">
    <property type="component" value="Unassembled WGS sequence"/>
</dbReference>
<evidence type="ECO:0000313" key="2">
    <source>
        <dbReference type="Proteomes" id="UP001151018"/>
    </source>
</evidence>
<dbReference type="EMBL" id="JAPZLR010000001">
    <property type="protein sequence ID" value="MCZ7936333.1"/>
    <property type="molecule type" value="Genomic_DNA"/>
</dbReference>
<organism evidence="1 2">
    <name type="scientific">Agrobacterium salinitolerans</name>
    <dbReference type="NCBI Taxonomy" id="1183413"/>
    <lineage>
        <taxon>Bacteria</taxon>
        <taxon>Pseudomonadati</taxon>
        <taxon>Pseudomonadota</taxon>
        <taxon>Alphaproteobacteria</taxon>
        <taxon>Hyphomicrobiales</taxon>
        <taxon>Rhizobiaceae</taxon>
        <taxon>Rhizobium/Agrobacterium group</taxon>
        <taxon>Agrobacterium</taxon>
    </lineage>
</organism>
<name>A0A9X3KK77_9HYPH</name>
<comment type="caution">
    <text evidence="1">The sequence shown here is derived from an EMBL/GenBank/DDBJ whole genome shotgun (WGS) entry which is preliminary data.</text>
</comment>
<reference evidence="1" key="1">
    <citation type="submission" date="2022-12" db="EMBL/GenBank/DDBJ databases">
        <title>Draft genome sequences of 22 rhizogenic Agrobacterium biovar 1 strains, the causative agent of hairy root disease.</title>
        <authorList>
            <person name="Kim N."/>
            <person name="Vargas P."/>
            <person name="Rediers H."/>
        </authorList>
    </citation>
    <scope>NUCLEOTIDE SEQUENCE</scope>
    <source>
        <strain evidence="1">ST15.13.006</strain>
    </source>
</reference>
<proteinExistence type="predicted"/>
<evidence type="ECO:0000313" key="1">
    <source>
        <dbReference type="EMBL" id="MCZ7936333.1"/>
    </source>
</evidence>
<dbReference type="AlphaFoldDB" id="A0A9X3KK77"/>
<gene>
    <name evidence="1" type="ORF">O9X88_02135</name>
</gene>
<accession>A0A9X3KK77</accession>
<protein>
    <submittedName>
        <fullName evidence="1">Uncharacterized protein</fullName>
    </submittedName>
</protein>
<sequence>MSSIGFRYVFNAESASQGKTKFDIIYFAQSKLLRPIQSMNMNDVLSAVHGDDLKAFIQAMFYELQELMALAFESGLESEIQFAFERDILFGLQIHWIDVKTNQVSTFRSVAQIEDELVQSYQINRLQQANQNDVHESTIPGL</sequence>
<dbReference type="RefSeq" id="WP_269834503.1">
    <property type="nucleotide sequence ID" value="NZ_JAPZLR010000001.1"/>
</dbReference>